<reference evidence="4" key="1">
    <citation type="journal article" date="2018" name="Nat. Microbiol.">
        <title>Leveraging single-cell genomics to expand the fungal tree of life.</title>
        <authorList>
            <person name="Ahrendt S.R."/>
            <person name="Quandt C.A."/>
            <person name="Ciobanu D."/>
            <person name="Clum A."/>
            <person name="Salamov A."/>
            <person name="Andreopoulos B."/>
            <person name="Cheng J.F."/>
            <person name="Woyke T."/>
            <person name="Pelin A."/>
            <person name="Henrissat B."/>
            <person name="Reynolds N.K."/>
            <person name="Benny G.L."/>
            <person name="Smith M.E."/>
            <person name="James T.Y."/>
            <person name="Grigoriev I.V."/>
        </authorList>
    </citation>
    <scope>NUCLEOTIDE SEQUENCE [LARGE SCALE GENOMIC DNA]</scope>
</reference>
<dbReference type="GO" id="GO:0016887">
    <property type="term" value="F:ATP hydrolysis activity"/>
    <property type="evidence" value="ECO:0007669"/>
    <property type="project" value="InterPro"/>
</dbReference>
<evidence type="ECO:0000259" key="2">
    <source>
        <dbReference type="SMART" id="SM00382"/>
    </source>
</evidence>
<evidence type="ECO:0000313" key="3">
    <source>
        <dbReference type="EMBL" id="RKP15128.1"/>
    </source>
</evidence>
<dbReference type="AlphaFoldDB" id="A0A4P9Y7Q9"/>
<dbReference type="GO" id="GO:0005524">
    <property type="term" value="F:ATP binding"/>
    <property type="evidence" value="ECO:0007669"/>
    <property type="project" value="InterPro"/>
</dbReference>
<organism evidence="3 4">
    <name type="scientific">Piptocephalis cylindrospora</name>
    <dbReference type="NCBI Taxonomy" id="1907219"/>
    <lineage>
        <taxon>Eukaryota</taxon>
        <taxon>Fungi</taxon>
        <taxon>Fungi incertae sedis</taxon>
        <taxon>Zoopagomycota</taxon>
        <taxon>Zoopagomycotina</taxon>
        <taxon>Zoopagomycetes</taxon>
        <taxon>Zoopagales</taxon>
        <taxon>Piptocephalidaceae</taxon>
        <taxon>Piptocephalis</taxon>
    </lineage>
</organism>
<feature type="domain" description="AAA+ ATPase" evidence="2">
    <location>
        <begin position="35"/>
        <end position="169"/>
    </location>
</feature>
<keyword evidence="3" id="KW-0378">Hydrolase</keyword>
<keyword evidence="4" id="KW-1185">Reference proteome</keyword>
<dbReference type="InterPro" id="IPR050747">
    <property type="entry name" value="Mitochondrial_chaperone_BCS1"/>
</dbReference>
<evidence type="ECO:0000313" key="4">
    <source>
        <dbReference type="Proteomes" id="UP000267251"/>
    </source>
</evidence>
<dbReference type="OrthoDB" id="10251412at2759"/>
<proteinExistence type="inferred from homology"/>
<dbReference type="Gene3D" id="3.40.50.300">
    <property type="entry name" value="P-loop containing nucleotide triphosphate hydrolases"/>
    <property type="match status" value="1"/>
</dbReference>
<protein>
    <submittedName>
        <fullName evidence="3">P-loop containing nucleoside triphosphate hydrolase protein</fullName>
    </submittedName>
</protein>
<dbReference type="Proteomes" id="UP000267251">
    <property type="component" value="Unassembled WGS sequence"/>
</dbReference>
<name>A0A4P9Y7Q9_9FUNG</name>
<dbReference type="PANTHER" id="PTHR23070">
    <property type="entry name" value="BCS1 AAA-TYPE ATPASE"/>
    <property type="match status" value="1"/>
</dbReference>
<dbReference type="SUPFAM" id="SSF52540">
    <property type="entry name" value="P-loop containing nucleoside triphosphate hydrolases"/>
    <property type="match status" value="1"/>
</dbReference>
<comment type="similarity">
    <text evidence="1">Belongs to the AAA ATPase family. BCS1 subfamily.</text>
</comment>
<dbReference type="InterPro" id="IPR003959">
    <property type="entry name" value="ATPase_AAA_core"/>
</dbReference>
<dbReference type="InterPro" id="IPR027417">
    <property type="entry name" value="P-loop_NTPase"/>
</dbReference>
<evidence type="ECO:0000256" key="1">
    <source>
        <dbReference type="ARBA" id="ARBA00007448"/>
    </source>
</evidence>
<dbReference type="Pfam" id="PF00004">
    <property type="entry name" value="AAA"/>
    <property type="match status" value="1"/>
</dbReference>
<feature type="non-terminal residue" evidence="3">
    <location>
        <position position="228"/>
    </location>
</feature>
<gene>
    <name evidence="3" type="ORF">BJ684DRAFT_3289</name>
</gene>
<accession>A0A4P9Y7Q9</accession>
<feature type="non-terminal residue" evidence="3">
    <location>
        <position position="1"/>
    </location>
</feature>
<dbReference type="InterPro" id="IPR003593">
    <property type="entry name" value="AAA+_ATPase"/>
</dbReference>
<dbReference type="SMART" id="SM00382">
    <property type="entry name" value="AAA"/>
    <property type="match status" value="1"/>
</dbReference>
<sequence length="228" mass="25935">ISSIALDKKQEVMLIKDITTFLKDQKFYEHLGLPYRRGYLFHGRPGTGKTSLINAIAGELGRNLYFVNLRDVVNDTQLQNAFSMVPQGQIIVMEDIDAMTKVVHRRLSPNGDHAPPEDQELTMTLSALLGCLDGYIMQPGNIVIMTTNHPEVLDPALIRPGRIDLTLELGCATRYQIRRMYDNIVLTEQNEPESEIKPIDEEWLANFPEDLIPPCEVARQMLLHRRNP</sequence>
<dbReference type="EMBL" id="KZ987755">
    <property type="protein sequence ID" value="RKP15128.1"/>
    <property type="molecule type" value="Genomic_DNA"/>
</dbReference>